<dbReference type="RefSeq" id="WP_086035998.1">
    <property type="nucleotide sequence ID" value="NZ_CP046051.1"/>
</dbReference>
<name>A0A859DPB4_9FIRM</name>
<dbReference type="Proteomes" id="UP000501316">
    <property type="component" value="Chromosome"/>
</dbReference>
<evidence type="ECO:0000256" key="4">
    <source>
        <dbReference type="RuleBase" id="RU003719"/>
    </source>
</evidence>
<sequence length="326" mass="35975">MEIAVYSCRPDEIQAMDKFEKEYGVSLRRTEEPLNEKTVSMARGCQAISIITTQVTAPLLDVLHTAGIAYISTRTIGYDHIDVSYAKKLGMHVGNVSYSPNSVADYAVMLILMSTRRMKSIWRHALVQNYSLDGVQGRELPNLTVGVVGTGHIGRAVIRRLVGFGCRILATDLYENDEVKKAAQYVPLDTLLHESDVITLHMPATKNDYHIMNQKNLAKMKKDAVLVNTGRGSLIDSDALIDALEAGSIGGAALDVIENEAGLYYNDLQDQPLKNRDLALLKSFPNVIVTPHTAFYTDQAVSDMVENSIKSCIAYAKGEKNPWQVV</sequence>
<dbReference type="PROSITE" id="PS00065">
    <property type="entry name" value="D_2_HYDROXYACID_DH_1"/>
    <property type="match status" value="1"/>
</dbReference>
<feature type="domain" description="D-isomer specific 2-hydroxyacid dehydrogenase NAD-binding" evidence="6">
    <location>
        <begin position="108"/>
        <end position="294"/>
    </location>
</feature>
<protein>
    <submittedName>
        <fullName evidence="7">Lactate dehydrogenase</fullName>
    </submittedName>
</protein>
<dbReference type="InterPro" id="IPR029753">
    <property type="entry name" value="D-isomer_DH_CS"/>
</dbReference>
<dbReference type="GO" id="GO:0008720">
    <property type="term" value="F:D-lactate dehydrogenase (NAD+) activity"/>
    <property type="evidence" value="ECO:0007669"/>
    <property type="project" value="TreeGrafter"/>
</dbReference>
<evidence type="ECO:0000259" key="6">
    <source>
        <dbReference type="Pfam" id="PF02826"/>
    </source>
</evidence>
<dbReference type="KEGG" id="clf:GJQ69_03695"/>
<dbReference type="SUPFAM" id="SSF52283">
    <property type="entry name" value="Formate/glycerate dehydrogenase catalytic domain-like"/>
    <property type="match status" value="1"/>
</dbReference>
<feature type="domain" description="D-isomer specific 2-hydroxyacid dehydrogenase catalytic" evidence="5">
    <location>
        <begin position="5"/>
        <end position="325"/>
    </location>
</feature>
<dbReference type="GO" id="GO:0051287">
    <property type="term" value="F:NAD binding"/>
    <property type="evidence" value="ECO:0007669"/>
    <property type="project" value="InterPro"/>
</dbReference>
<evidence type="ECO:0000256" key="3">
    <source>
        <dbReference type="ARBA" id="ARBA00023027"/>
    </source>
</evidence>
<dbReference type="AlphaFoldDB" id="A0A859DPB4"/>
<reference evidence="7 8" key="1">
    <citation type="submission" date="2019-11" db="EMBL/GenBank/DDBJ databases">
        <authorList>
            <person name="Ren C."/>
            <person name="Wang H."/>
            <person name="Xu Y."/>
        </authorList>
    </citation>
    <scope>NUCLEOTIDE SEQUENCE [LARGE SCALE GENOMIC DNA]</scope>
    <source>
        <strain evidence="7 8">LBM 19010</strain>
    </source>
</reference>
<dbReference type="InterPro" id="IPR006140">
    <property type="entry name" value="D-isomer_DH_NAD-bd"/>
</dbReference>
<accession>A0A859DPB4</accession>
<dbReference type="InterPro" id="IPR058205">
    <property type="entry name" value="D-LDH-like"/>
</dbReference>
<dbReference type="InterPro" id="IPR029752">
    <property type="entry name" value="D-isomer_DH_CS1"/>
</dbReference>
<keyword evidence="3" id="KW-0520">NAD</keyword>
<evidence type="ECO:0000256" key="2">
    <source>
        <dbReference type="ARBA" id="ARBA00023002"/>
    </source>
</evidence>
<dbReference type="InterPro" id="IPR006139">
    <property type="entry name" value="D-isomer_2_OHA_DH_cat_dom"/>
</dbReference>
<dbReference type="PROSITE" id="PS00671">
    <property type="entry name" value="D_2_HYDROXYACID_DH_3"/>
    <property type="match status" value="1"/>
</dbReference>
<evidence type="ECO:0000256" key="1">
    <source>
        <dbReference type="ARBA" id="ARBA00005854"/>
    </source>
</evidence>
<dbReference type="CDD" id="cd12185">
    <property type="entry name" value="HGDH_LDH_like"/>
    <property type="match status" value="1"/>
</dbReference>
<organism evidence="7 8">
    <name type="scientific">Caproicibacterium lactatifermentans</name>
    <dbReference type="NCBI Taxonomy" id="2666138"/>
    <lineage>
        <taxon>Bacteria</taxon>
        <taxon>Bacillati</taxon>
        <taxon>Bacillota</taxon>
        <taxon>Clostridia</taxon>
        <taxon>Eubacteriales</taxon>
        <taxon>Oscillospiraceae</taxon>
        <taxon>Caproicibacterium</taxon>
    </lineage>
</organism>
<evidence type="ECO:0000313" key="8">
    <source>
        <dbReference type="Proteomes" id="UP000501316"/>
    </source>
</evidence>
<dbReference type="EMBL" id="CP046051">
    <property type="protein sequence ID" value="QKN23658.1"/>
    <property type="molecule type" value="Genomic_DNA"/>
</dbReference>
<dbReference type="Pfam" id="PF02826">
    <property type="entry name" value="2-Hacid_dh_C"/>
    <property type="match status" value="1"/>
</dbReference>
<dbReference type="PANTHER" id="PTHR43026">
    <property type="entry name" value="2-HYDROXYACID DEHYDROGENASE HOMOLOG 1-RELATED"/>
    <property type="match status" value="1"/>
</dbReference>
<evidence type="ECO:0000259" key="5">
    <source>
        <dbReference type="Pfam" id="PF00389"/>
    </source>
</evidence>
<proteinExistence type="inferred from homology"/>
<dbReference type="Gene3D" id="3.40.50.720">
    <property type="entry name" value="NAD(P)-binding Rossmann-like Domain"/>
    <property type="match status" value="2"/>
</dbReference>
<dbReference type="Pfam" id="PF00389">
    <property type="entry name" value="2-Hacid_dh"/>
    <property type="match status" value="1"/>
</dbReference>
<dbReference type="SUPFAM" id="SSF51735">
    <property type="entry name" value="NAD(P)-binding Rossmann-fold domains"/>
    <property type="match status" value="1"/>
</dbReference>
<keyword evidence="2 4" id="KW-0560">Oxidoreductase</keyword>
<dbReference type="SMR" id="A0A859DPB4"/>
<gene>
    <name evidence="7" type="ORF">GJQ69_03695</name>
</gene>
<dbReference type="PANTHER" id="PTHR43026:SF1">
    <property type="entry name" value="2-HYDROXYACID DEHYDROGENASE HOMOLOG 1-RELATED"/>
    <property type="match status" value="1"/>
</dbReference>
<evidence type="ECO:0000313" key="7">
    <source>
        <dbReference type="EMBL" id="QKN23658.1"/>
    </source>
</evidence>
<comment type="similarity">
    <text evidence="1 4">Belongs to the D-isomer specific 2-hydroxyacid dehydrogenase family.</text>
</comment>
<dbReference type="InterPro" id="IPR036291">
    <property type="entry name" value="NAD(P)-bd_dom_sf"/>
</dbReference>